<protein>
    <recommendedName>
        <fullName evidence="3 7">Flagellar basal-body rod protein FlgG</fullName>
    </recommendedName>
    <alternativeName>
        <fullName evidence="6 8">Distal rod protein</fullName>
    </alternativeName>
</protein>
<keyword evidence="12" id="KW-0969">Cilium</keyword>
<dbReference type="Pfam" id="PF06429">
    <property type="entry name" value="Flg_bbr_C"/>
    <property type="match status" value="1"/>
</dbReference>
<dbReference type="NCBIfam" id="TIGR02488">
    <property type="entry name" value="flgG_G_neg"/>
    <property type="match status" value="1"/>
</dbReference>
<comment type="caution">
    <text evidence="12">The sequence shown here is derived from an EMBL/GenBank/DDBJ whole genome shotgun (WGS) entry which is preliminary data.</text>
</comment>
<keyword evidence="12" id="KW-0282">Flagellum</keyword>
<evidence type="ECO:0000259" key="11">
    <source>
        <dbReference type="Pfam" id="PF22692"/>
    </source>
</evidence>
<feature type="domain" description="Flagellar hook protein FlgE/F/G-like D1" evidence="11">
    <location>
        <begin position="101"/>
        <end position="164"/>
    </location>
</feature>
<dbReference type="GO" id="GO:0009426">
    <property type="term" value="C:bacterial-type flagellum basal body, distal rod"/>
    <property type="evidence" value="ECO:0007669"/>
    <property type="project" value="UniProtKB-UniRule"/>
</dbReference>
<comment type="similarity">
    <text evidence="2 8">Belongs to the flagella basal body rod proteins family.</text>
</comment>
<dbReference type="InterPro" id="IPR019776">
    <property type="entry name" value="Flagellar_basal_body_rod_CS"/>
</dbReference>
<feature type="domain" description="Flagellar basal-body/hook protein C-terminal" evidence="10">
    <location>
        <begin position="222"/>
        <end position="265"/>
    </location>
</feature>
<sequence>MRRTHMLPALYVAKTGLAAQDTNLTTISNNLANVSTTGFKSDRAEFQDLLYQIKRQPGAQSTQDSELPSGLQLGTGVRIVGTQKNFTAGSLQTTNNPLDLAVNGRGFFQVTQPDGTVAYSRDGTFHLDANGQIVTANGYALEPAIVVPQNAQTFTVGQDGTVSVTLAGATATPQIIGNIQTADFINPAGLQAIGGNLYLETGSSGAPQIGTPGLNGLGPTLQNTLENSNVSTVEELVNMITTQRAYEMNSKVISTADQMLQNLTQNL</sequence>
<dbReference type="InterPro" id="IPR010930">
    <property type="entry name" value="Flg_bb/hook_C_dom"/>
</dbReference>
<evidence type="ECO:0000256" key="3">
    <source>
        <dbReference type="ARBA" id="ARBA00017948"/>
    </source>
</evidence>
<reference evidence="12 13" key="1">
    <citation type="submission" date="2015-09" db="EMBL/GenBank/DDBJ databases">
        <title>Genome announcement of multiple Pseudomonas syringae strains.</title>
        <authorList>
            <person name="Thakur S."/>
            <person name="Wang P.W."/>
            <person name="Gong Y."/>
            <person name="Weir B.S."/>
            <person name="Guttman D.S."/>
        </authorList>
    </citation>
    <scope>NUCLEOTIDE SEQUENCE [LARGE SCALE GENOMIC DNA]</scope>
    <source>
        <strain evidence="12 13">ICMP4303</strain>
    </source>
</reference>
<feature type="domain" description="Flagellar basal body rod protein N-terminal" evidence="9">
    <location>
        <begin position="10"/>
        <end position="40"/>
    </location>
</feature>
<dbReference type="Proteomes" id="UP000050425">
    <property type="component" value="Unassembled WGS sequence"/>
</dbReference>
<dbReference type="PATRIC" id="fig|251702.3.peg.4712"/>
<dbReference type="PROSITE" id="PS00588">
    <property type="entry name" value="FLAGELLA_BB_ROD"/>
    <property type="match status" value="1"/>
</dbReference>
<dbReference type="SUPFAM" id="SSF117143">
    <property type="entry name" value="Flagellar hook protein flgE"/>
    <property type="match status" value="1"/>
</dbReference>
<evidence type="ECO:0000256" key="8">
    <source>
        <dbReference type="RuleBase" id="RU362116"/>
    </source>
</evidence>
<evidence type="ECO:0000256" key="4">
    <source>
        <dbReference type="ARBA" id="ARBA00023143"/>
    </source>
</evidence>
<dbReference type="EMBL" id="LJPT01000147">
    <property type="protein sequence ID" value="KPW45136.1"/>
    <property type="molecule type" value="Genomic_DNA"/>
</dbReference>
<evidence type="ECO:0000256" key="7">
    <source>
        <dbReference type="NCBIfam" id="TIGR02488"/>
    </source>
</evidence>
<evidence type="ECO:0000256" key="2">
    <source>
        <dbReference type="ARBA" id="ARBA00009677"/>
    </source>
</evidence>
<dbReference type="NCBIfam" id="TIGR03506">
    <property type="entry name" value="FlgEFG_subfam"/>
    <property type="match status" value="2"/>
</dbReference>
<name>A0A0P9J5P1_9PSED</name>
<dbReference type="Pfam" id="PF00460">
    <property type="entry name" value="Flg_bb_rod"/>
    <property type="match status" value="1"/>
</dbReference>
<proteinExistence type="inferred from homology"/>
<comment type="subcellular location">
    <subcellularLocation>
        <location evidence="1 8">Bacterial flagellum basal body</location>
    </subcellularLocation>
</comment>
<keyword evidence="4 8" id="KW-0975">Bacterial flagellum</keyword>
<evidence type="ECO:0000313" key="13">
    <source>
        <dbReference type="Proteomes" id="UP000050425"/>
    </source>
</evidence>
<evidence type="ECO:0000256" key="5">
    <source>
        <dbReference type="ARBA" id="ARBA00025933"/>
    </source>
</evidence>
<dbReference type="InterPro" id="IPR053967">
    <property type="entry name" value="LlgE_F_G-like_D1"/>
</dbReference>
<accession>A0A0P9J5P1</accession>
<dbReference type="InterPro" id="IPR012834">
    <property type="entry name" value="FlgG_G_neg"/>
</dbReference>
<evidence type="ECO:0000259" key="9">
    <source>
        <dbReference type="Pfam" id="PF00460"/>
    </source>
</evidence>
<gene>
    <name evidence="12" type="ORF">ALO88_05382</name>
</gene>
<dbReference type="PANTHER" id="PTHR30435">
    <property type="entry name" value="FLAGELLAR PROTEIN"/>
    <property type="match status" value="1"/>
</dbReference>
<dbReference type="GO" id="GO:0071978">
    <property type="term" value="P:bacterial-type flagellum-dependent swarming motility"/>
    <property type="evidence" value="ECO:0007669"/>
    <property type="project" value="TreeGrafter"/>
</dbReference>
<dbReference type="InterPro" id="IPR001444">
    <property type="entry name" value="Flag_bb_rod_N"/>
</dbReference>
<dbReference type="InterPro" id="IPR020013">
    <property type="entry name" value="Flagellar_FlgE/F/G"/>
</dbReference>
<organism evidence="12 13">
    <name type="scientific">Pseudomonas syringae pv. antirrhini</name>
    <dbReference type="NCBI Taxonomy" id="251702"/>
    <lineage>
        <taxon>Bacteria</taxon>
        <taxon>Pseudomonadati</taxon>
        <taxon>Pseudomonadota</taxon>
        <taxon>Gammaproteobacteria</taxon>
        <taxon>Pseudomonadales</taxon>
        <taxon>Pseudomonadaceae</taxon>
        <taxon>Pseudomonas</taxon>
    </lineage>
</organism>
<dbReference type="Pfam" id="PF22692">
    <property type="entry name" value="LlgE_F_G_D1"/>
    <property type="match status" value="1"/>
</dbReference>
<evidence type="ECO:0000259" key="10">
    <source>
        <dbReference type="Pfam" id="PF06429"/>
    </source>
</evidence>
<evidence type="ECO:0000256" key="1">
    <source>
        <dbReference type="ARBA" id="ARBA00004117"/>
    </source>
</evidence>
<keyword evidence="12" id="KW-0966">Cell projection</keyword>
<dbReference type="AlphaFoldDB" id="A0A0P9J5P1"/>
<evidence type="ECO:0000256" key="6">
    <source>
        <dbReference type="ARBA" id="ARBA00032912"/>
    </source>
</evidence>
<dbReference type="InterPro" id="IPR037925">
    <property type="entry name" value="FlgE/F/G-like"/>
</dbReference>
<evidence type="ECO:0000313" key="12">
    <source>
        <dbReference type="EMBL" id="KPW45136.1"/>
    </source>
</evidence>
<dbReference type="PANTHER" id="PTHR30435:SF19">
    <property type="entry name" value="FLAGELLAR BASAL-BODY ROD PROTEIN FLGG"/>
    <property type="match status" value="1"/>
</dbReference>
<comment type="subunit">
    <text evidence="5 8">The basal body constitutes a major portion of the flagellar organelle and consists of four rings (L,P,S, and M) mounted on a central rod. The rod consists of about 26 subunits of FlgG in the distal portion, and FlgB, FlgC and FlgF are thought to build up the proximal portion of the rod with about 6 subunits each.</text>
</comment>